<dbReference type="Proteomes" id="UP001501095">
    <property type="component" value="Unassembled WGS sequence"/>
</dbReference>
<feature type="region of interest" description="Disordered" evidence="1">
    <location>
        <begin position="1"/>
        <end position="39"/>
    </location>
</feature>
<reference evidence="2 3" key="1">
    <citation type="journal article" date="2019" name="Int. J. Syst. Evol. Microbiol.">
        <title>The Global Catalogue of Microorganisms (GCM) 10K type strain sequencing project: providing services to taxonomists for standard genome sequencing and annotation.</title>
        <authorList>
            <consortium name="The Broad Institute Genomics Platform"/>
            <consortium name="The Broad Institute Genome Sequencing Center for Infectious Disease"/>
            <person name="Wu L."/>
            <person name="Ma J."/>
        </authorList>
    </citation>
    <scope>NUCLEOTIDE SEQUENCE [LARGE SCALE GENOMIC DNA]</scope>
    <source>
        <strain evidence="2 3">JCM 6924</strain>
    </source>
</reference>
<evidence type="ECO:0000313" key="2">
    <source>
        <dbReference type="EMBL" id="GAA2537557.1"/>
    </source>
</evidence>
<sequence>MSGYDSEAGGADRDPLMAALTGEPLPRDAGAGARAEHRAARADVALLREQLALIGDALAGPEQAVRPAGAPGAARRRRRLRSRRRPRPAGGSGRWSWHPGIKAAALGMAVAAAIGSATVGLGWLASHEGSSADTSAASGESGSAADKAASPRGPAYLACAELVVEGTVHSVTPLPGGDEDRVTLDVTRFYKPARGEDEITFTLTEGSWPRPAEGDHLLVGIRPGAATPDLWARGEAQIARERAWITPALREPDRTGCGEG</sequence>
<feature type="region of interest" description="Disordered" evidence="1">
    <location>
        <begin position="63"/>
        <end position="96"/>
    </location>
</feature>
<feature type="region of interest" description="Disordered" evidence="1">
    <location>
        <begin position="129"/>
        <end position="150"/>
    </location>
</feature>
<evidence type="ECO:0000313" key="3">
    <source>
        <dbReference type="Proteomes" id="UP001501095"/>
    </source>
</evidence>
<organism evidence="2 3">
    <name type="scientific">Streptomyces levis</name>
    <dbReference type="NCBI Taxonomy" id="285566"/>
    <lineage>
        <taxon>Bacteria</taxon>
        <taxon>Bacillati</taxon>
        <taxon>Actinomycetota</taxon>
        <taxon>Actinomycetes</taxon>
        <taxon>Kitasatosporales</taxon>
        <taxon>Streptomycetaceae</taxon>
        <taxon>Streptomyces</taxon>
    </lineage>
</organism>
<protein>
    <submittedName>
        <fullName evidence="2">Uncharacterized protein</fullName>
    </submittedName>
</protein>
<name>A0ABN3NV29_9ACTN</name>
<accession>A0ABN3NV29</accession>
<dbReference type="RefSeq" id="WP_344538310.1">
    <property type="nucleotide sequence ID" value="NZ_BAAATM010000012.1"/>
</dbReference>
<evidence type="ECO:0000256" key="1">
    <source>
        <dbReference type="SAM" id="MobiDB-lite"/>
    </source>
</evidence>
<proteinExistence type="predicted"/>
<gene>
    <name evidence="2" type="ORF">GCM10010423_38700</name>
</gene>
<feature type="compositionally biased region" description="Basic residues" evidence="1">
    <location>
        <begin position="74"/>
        <end position="87"/>
    </location>
</feature>
<keyword evidence="3" id="KW-1185">Reference proteome</keyword>
<comment type="caution">
    <text evidence="2">The sequence shown here is derived from an EMBL/GenBank/DDBJ whole genome shotgun (WGS) entry which is preliminary data.</text>
</comment>
<dbReference type="EMBL" id="BAAATM010000012">
    <property type="protein sequence ID" value="GAA2537557.1"/>
    <property type="molecule type" value="Genomic_DNA"/>
</dbReference>